<keyword evidence="2" id="KW-1185">Reference proteome</keyword>
<evidence type="ECO:0000313" key="1">
    <source>
        <dbReference type="EMBL" id="CAF9916313.1"/>
    </source>
</evidence>
<dbReference type="AlphaFoldDB" id="A0A8H3IF75"/>
<gene>
    <name evidence="1" type="ORF">ALECFALPRED_010590</name>
</gene>
<organism evidence="1 2">
    <name type="scientific">Alectoria fallacina</name>
    <dbReference type="NCBI Taxonomy" id="1903189"/>
    <lineage>
        <taxon>Eukaryota</taxon>
        <taxon>Fungi</taxon>
        <taxon>Dikarya</taxon>
        <taxon>Ascomycota</taxon>
        <taxon>Pezizomycotina</taxon>
        <taxon>Lecanoromycetes</taxon>
        <taxon>OSLEUM clade</taxon>
        <taxon>Lecanoromycetidae</taxon>
        <taxon>Lecanorales</taxon>
        <taxon>Lecanorineae</taxon>
        <taxon>Parmeliaceae</taxon>
        <taxon>Alectoria</taxon>
    </lineage>
</organism>
<name>A0A8H3IF75_9LECA</name>
<dbReference type="EMBL" id="CAJPDR010000089">
    <property type="protein sequence ID" value="CAF9916313.1"/>
    <property type="molecule type" value="Genomic_DNA"/>
</dbReference>
<protein>
    <submittedName>
        <fullName evidence="1">Uncharacterized protein</fullName>
    </submittedName>
</protein>
<evidence type="ECO:0000313" key="2">
    <source>
        <dbReference type="Proteomes" id="UP000664203"/>
    </source>
</evidence>
<reference evidence="1" key="1">
    <citation type="submission" date="2021-03" db="EMBL/GenBank/DDBJ databases">
        <authorList>
            <person name="Tagirdzhanova G."/>
        </authorList>
    </citation>
    <scope>NUCLEOTIDE SEQUENCE</scope>
</reference>
<sequence>MDVSYSSDWTPSDVLHILDLFRLLTNVPKAKIHLPVSLTEDLSLQESKQDTEDVMMRIKSLDDGQKYLAVKTIEQTIADSEENLEYYTGSNSQDKLDRLCGFGYWIAKPHLKIFEQVWPHRDSVFHWD</sequence>
<proteinExistence type="predicted"/>
<comment type="caution">
    <text evidence="1">The sequence shown here is derived from an EMBL/GenBank/DDBJ whole genome shotgun (WGS) entry which is preliminary data.</text>
</comment>
<accession>A0A8H3IF75</accession>
<dbReference type="Proteomes" id="UP000664203">
    <property type="component" value="Unassembled WGS sequence"/>
</dbReference>